<evidence type="ECO:0000259" key="2">
    <source>
        <dbReference type="PROSITE" id="PS50871"/>
    </source>
</evidence>
<dbReference type="Gene3D" id="2.60.120.40">
    <property type="match status" value="1"/>
</dbReference>
<accession>A0A5J5C8B5</accession>
<evidence type="ECO:0000256" key="1">
    <source>
        <dbReference type="SAM" id="Coils"/>
    </source>
</evidence>
<keyword evidence="4" id="KW-1185">Reference proteome</keyword>
<name>A0A5J5C8B5_9PERO</name>
<keyword evidence="1" id="KW-0175">Coiled coil</keyword>
<feature type="domain" description="C1q" evidence="2">
    <location>
        <begin position="1"/>
        <end position="100"/>
    </location>
</feature>
<dbReference type="SUPFAM" id="SSF49842">
    <property type="entry name" value="TNF-like"/>
    <property type="match status" value="1"/>
</dbReference>
<dbReference type="EMBL" id="VOFY01001315">
    <property type="protein sequence ID" value="KAA8578012.1"/>
    <property type="molecule type" value="Genomic_DNA"/>
</dbReference>
<protein>
    <recommendedName>
        <fullName evidence="2">C1q domain-containing protein</fullName>
    </recommendedName>
</protein>
<evidence type="ECO:0000313" key="4">
    <source>
        <dbReference type="Proteomes" id="UP000327493"/>
    </source>
</evidence>
<dbReference type="InterPro" id="IPR001073">
    <property type="entry name" value="C1q_dom"/>
</dbReference>
<reference evidence="3 4" key="1">
    <citation type="submission" date="2019-08" db="EMBL/GenBank/DDBJ databases">
        <title>A chromosome-level genome assembly, high-density linkage maps, and genome scans reveal the genomic architecture of hybrid incompatibilities underlying speciation via character displacement in darters (Percidae: Etheostominae).</title>
        <authorList>
            <person name="Moran R.L."/>
            <person name="Catchen J.M."/>
            <person name="Fuller R.C."/>
        </authorList>
    </citation>
    <scope>NUCLEOTIDE SEQUENCE [LARGE SCALE GENOMIC DNA]</scope>
    <source>
        <strain evidence="3">EspeVRDwgs_2016</strain>
        <tissue evidence="3">Muscle</tissue>
    </source>
</reference>
<sequence length="100" mass="11181">RDQLRAEVDQLKAQVDKQKTELEKLNQQQQGIALSVQLCRNSQKVFMAFEDQKDGFMTTSKGVTLLLEAGDVVSVLLLASGLAFDDYNHHTTFSGHLVFP</sequence>
<feature type="non-terminal residue" evidence="3">
    <location>
        <position position="100"/>
    </location>
</feature>
<organism evidence="3 4">
    <name type="scientific">Etheostoma spectabile</name>
    <name type="common">orangethroat darter</name>
    <dbReference type="NCBI Taxonomy" id="54343"/>
    <lineage>
        <taxon>Eukaryota</taxon>
        <taxon>Metazoa</taxon>
        <taxon>Chordata</taxon>
        <taxon>Craniata</taxon>
        <taxon>Vertebrata</taxon>
        <taxon>Euteleostomi</taxon>
        <taxon>Actinopterygii</taxon>
        <taxon>Neopterygii</taxon>
        <taxon>Teleostei</taxon>
        <taxon>Neoteleostei</taxon>
        <taxon>Acanthomorphata</taxon>
        <taxon>Eupercaria</taxon>
        <taxon>Perciformes</taxon>
        <taxon>Percoidei</taxon>
        <taxon>Percidae</taxon>
        <taxon>Etheostomatinae</taxon>
        <taxon>Etheostoma</taxon>
    </lineage>
</organism>
<dbReference type="AlphaFoldDB" id="A0A5J5C8B5"/>
<dbReference type="Pfam" id="PF00386">
    <property type="entry name" value="C1q"/>
    <property type="match status" value="1"/>
</dbReference>
<feature type="coiled-coil region" evidence="1">
    <location>
        <begin position="1"/>
        <end position="28"/>
    </location>
</feature>
<proteinExistence type="predicted"/>
<dbReference type="InterPro" id="IPR008983">
    <property type="entry name" value="Tumour_necrosis_fac-like_dom"/>
</dbReference>
<dbReference type="Proteomes" id="UP000327493">
    <property type="component" value="Unassembled WGS sequence"/>
</dbReference>
<dbReference type="PROSITE" id="PS50871">
    <property type="entry name" value="C1Q"/>
    <property type="match status" value="1"/>
</dbReference>
<feature type="non-terminal residue" evidence="3">
    <location>
        <position position="1"/>
    </location>
</feature>
<gene>
    <name evidence="3" type="ORF">FQN60_000120</name>
</gene>
<comment type="caution">
    <text evidence="3">The sequence shown here is derived from an EMBL/GenBank/DDBJ whole genome shotgun (WGS) entry which is preliminary data.</text>
</comment>
<evidence type="ECO:0000313" key="3">
    <source>
        <dbReference type="EMBL" id="KAA8578012.1"/>
    </source>
</evidence>